<dbReference type="Gene3D" id="1.10.600.10">
    <property type="entry name" value="Farnesyl Diphosphate Synthase"/>
    <property type="match status" value="1"/>
</dbReference>
<dbReference type="Pfam" id="PF00494">
    <property type="entry name" value="SQS_PSY"/>
    <property type="match status" value="1"/>
</dbReference>
<sequence length="341" mass="37212">MTRPPSSLRTGRILPSFRLLSSASASSSPSSFSPLATPADDLRHCRELIRSRDYSAYLVGLLRPPSVSPAYFAVRALDAEAAGSEDSLLSGNAGSLLAVRMRLQWWSDALDAAYGDSAVPAHPVARVLRRERAKIPRRPLERLLDARRDEAETGGRCDSVEDLVRRTEDTEGALLRLHLAACDMEERPGAAEAARHVGIGAGLIAVLQAAPRWLAAKGEVPWPRDIAQHYGLAHADPQTLLPSDNARAAAQELGTLARWHLRKAEELRVEKEAARCLLGGVAARHALDLIEKAEWDLSHQNAGGVPQVIRGPQGEEETMDQSAGHWKVGLKLGWHYFRGRL</sequence>
<proteinExistence type="predicted"/>
<evidence type="ECO:0000313" key="1">
    <source>
        <dbReference type="EMBL" id="CAD8886754.1"/>
    </source>
</evidence>
<name>A0A7S1FS77_9STRA</name>
<organism evidence="1">
    <name type="scientific">Corethron hystrix</name>
    <dbReference type="NCBI Taxonomy" id="216773"/>
    <lineage>
        <taxon>Eukaryota</taxon>
        <taxon>Sar</taxon>
        <taxon>Stramenopiles</taxon>
        <taxon>Ochrophyta</taxon>
        <taxon>Bacillariophyta</taxon>
        <taxon>Coscinodiscophyceae</taxon>
        <taxon>Corethrophycidae</taxon>
        <taxon>Corethrales</taxon>
        <taxon>Corethraceae</taxon>
        <taxon>Corethron</taxon>
    </lineage>
</organism>
<protein>
    <recommendedName>
        <fullName evidence="2">Phytoene synthase</fullName>
    </recommendedName>
</protein>
<dbReference type="InterPro" id="IPR002060">
    <property type="entry name" value="Squ/phyt_synthse"/>
</dbReference>
<dbReference type="AlphaFoldDB" id="A0A7S1FS77"/>
<dbReference type="InterPro" id="IPR008949">
    <property type="entry name" value="Isoprenoid_synthase_dom_sf"/>
</dbReference>
<evidence type="ECO:0008006" key="2">
    <source>
        <dbReference type="Google" id="ProtNLM"/>
    </source>
</evidence>
<dbReference type="SUPFAM" id="SSF48576">
    <property type="entry name" value="Terpenoid synthases"/>
    <property type="match status" value="1"/>
</dbReference>
<reference evidence="1" key="1">
    <citation type="submission" date="2021-01" db="EMBL/GenBank/DDBJ databases">
        <authorList>
            <person name="Corre E."/>
            <person name="Pelletier E."/>
            <person name="Niang G."/>
            <person name="Scheremetjew M."/>
            <person name="Finn R."/>
            <person name="Kale V."/>
            <person name="Holt S."/>
            <person name="Cochrane G."/>
            <person name="Meng A."/>
            <person name="Brown T."/>
            <person name="Cohen L."/>
        </authorList>
    </citation>
    <scope>NUCLEOTIDE SEQUENCE</scope>
    <source>
        <strain evidence="1">308</strain>
    </source>
</reference>
<gene>
    <name evidence="1" type="ORF">CHYS00102_LOCUS13952</name>
</gene>
<dbReference type="EMBL" id="HBFR01019274">
    <property type="protein sequence ID" value="CAD8886754.1"/>
    <property type="molecule type" value="Transcribed_RNA"/>
</dbReference>
<accession>A0A7S1FS77</accession>